<dbReference type="PRINTS" id="PR00385">
    <property type="entry name" value="P450"/>
</dbReference>
<evidence type="ECO:0000313" key="4">
    <source>
        <dbReference type="Proteomes" id="UP001501581"/>
    </source>
</evidence>
<reference evidence="3 4" key="1">
    <citation type="journal article" date="2019" name="Int. J. Syst. Evol. Microbiol.">
        <title>The Global Catalogue of Microorganisms (GCM) 10K type strain sequencing project: providing services to taxonomists for standard genome sequencing and annotation.</title>
        <authorList>
            <consortium name="The Broad Institute Genomics Platform"/>
            <consortium name="The Broad Institute Genome Sequencing Center for Infectious Disease"/>
            <person name="Wu L."/>
            <person name="Ma J."/>
        </authorList>
    </citation>
    <scope>NUCLEOTIDE SEQUENCE [LARGE SCALE GENOMIC DNA]</scope>
    <source>
        <strain evidence="3 4">JCM 13008</strain>
    </source>
</reference>
<evidence type="ECO:0000256" key="2">
    <source>
        <dbReference type="RuleBase" id="RU000461"/>
    </source>
</evidence>
<dbReference type="SUPFAM" id="SSF48264">
    <property type="entry name" value="Cytochrome P450"/>
    <property type="match status" value="1"/>
</dbReference>
<dbReference type="Pfam" id="PF00067">
    <property type="entry name" value="p450"/>
    <property type="match status" value="1"/>
</dbReference>
<organism evidence="3 4">
    <name type="scientific">Nocardioides dubius</name>
    <dbReference type="NCBI Taxonomy" id="317019"/>
    <lineage>
        <taxon>Bacteria</taxon>
        <taxon>Bacillati</taxon>
        <taxon>Actinomycetota</taxon>
        <taxon>Actinomycetes</taxon>
        <taxon>Propionibacteriales</taxon>
        <taxon>Nocardioidaceae</taxon>
        <taxon>Nocardioides</taxon>
    </lineage>
</organism>
<sequence length="408" mass="46012">MTELKDFSSPEIQRDFDIHEHDPAAIEAVYDTYADMRAKCPVAHSPKYGGHFIATTYDDIHDIVRDAGVFSSRVINVPDSIGQDGEMIPIQIDPPDHTSYRAIINPLFSPKRMRDLEPQIRAIVTELLDKMLTEPKVDFVDAFAREFPSQVFLALMGWDLADAPKLNHWVDMMVLGKPGASEEENEAIREQAGMEVYAYFAEMVDERMENPGDAEDITQILMSSQFEGRDLTQFEILNILLLFMIGGLHTVQGQLAHTVIYMAQNPEVRRQLVNDLDLVPTAVEEMLRYESAVCPAREVTEDTVVNGVQLKAGDKILIPFAAANRDPEKFDDPDTVDLTREPNPHLAFGAGNHRCVGSHLARLELRVAFEEIHTRMPDYRLDPEDLPERHLSQVKGVVRLPLIIGESL</sequence>
<dbReference type="PRINTS" id="PR00359">
    <property type="entry name" value="BP450"/>
</dbReference>
<evidence type="ECO:0000313" key="3">
    <source>
        <dbReference type="EMBL" id="GAA1111555.1"/>
    </source>
</evidence>
<comment type="similarity">
    <text evidence="1 2">Belongs to the cytochrome P450 family.</text>
</comment>
<evidence type="ECO:0000256" key="1">
    <source>
        <dbReference type="ARBA" id="ARBA00010617"/>
    </source>
</evidence>
<dbReference type="PANTHER" id="PTHR46696:SF6">
    <property type="entry name" value="P450, PUTATIVE (EUROFUNG)-RELATED"/>
    <property type="match status" value="1"/>
</dbReference>
<dbReference type="InterPro" id="IPR036396">
    <property type="entry name" value="Cyt_P450_sf"/>
</dbReference>
<proteinExistence type="inferred from homology"/>
<keyword evidence="2" id="KW-0503">Monooxygenase</keyword>
<dbReference type="InterPro" id="IPR002397">
    <property type="entry name" value="Cyt_P450_B"/>
</dbReference>
<accession>A0ABN1U2R3</accession>
<dbReference type="InterPro" id="IPR017972">
    <property type="entry name" value="Cyt_P450_CS"/>
</dbReference>
<comment type="caution">
    <text evidence="3">The sequence shown here is derived from an EMBL/GenBank/DDBJ whole genome shotgun (WGS) entry which is preliminary data.</text>
</comment>
<dbReference type="Proteomes" id="UP001501581">
    <property type="component" value="Unassembled WGS sequence"/>
</dbReference>
<dbReference type="RefSeq" id="WP_343996260.1">
    <property type="nucleotide sequence ID" value="NZ_BAAALG010000013.1"/>
</dbReference>
<dbReference type="Gene3D" id="1.10.630.10">
    <property type="entry name" value="Cytochrome P450"/>
    <property type="match status" value="1"/>
</dbReference>
<keyword evidence="2" id="KW-0349">Heme</keyword>
<name>A0ABN1U2R3_9ACTN</name>
<keyword evidence="2" id="KW-0560">Oxidoreductase</keyword>
<dbReference type="InterPro" id="IPR001128">
    <property type="entry name" value="Cyt_P450"/>
</dbReference>
<keyword evidence="4" id="KW-1185">Reference proteome</keyword>
<dbReference type="PANTHER" id="PTHR46696">
    <property type="entry name" value="P450, PUTATIVE (EUROFUNG)-RELATED"/>
    <property type="match status" value="1"/>
</dbReference>
<dbReference type="CDD" id="cd11035">
    <property type="entry name" value="P450cam-like"/>
    <property type="match status" value="1"/>
</dbReference>
<dbReference type="EMBL" id="BAAALG010000013">
    <property type="protein sequence ID" value="GAA1111555.1"/>
    <property type="molecule type" value="Genomic_DNA"/>
</dbReference>
<protein>
    <submittedName>
        <fullName evidence="3">Cytochrome P450</fullName>
    </submittedName>
</protein>
<dbReference type="PROSITE" id="PS00086">
    <property type="entry name" value="CYTOCHROME_P450"/>
    <property type="match status" value="1"/>
</dbReference>
<gene>
    <name evidence="3" type="ORF">GCM10009668_36020</name>
</gene>
<keyword evidence="2" id="KW-0408">Iron</keyword>
<keyword evidence="2" id="KW-0479">Metal-binding</keyword>